<dbReference type="EMBL" id="JADZGI010000001">
    <property type="protein sequence ID" value="MBH0112065.1"/>
    <property type="molecule type" value="Genomic_DNA"/>
</dbReference>
<dbReference type="InterPro" id="IPR041916">
    <property type="entry name" value="Anti_sigma_zinc_sf"/>
</dbReference>
<evidence type="ECO:0000259" key="2">
    <source>
        <dbReference type="Pfam" id="PF13490"/>
    </source>
</evidence>
<evidence type="ECO:0000313" key="3">
    <source>
        <dbReference type="EMBL" id="MBH0112065.1"/>
    </source>
</evidence>
<evidence type="ECO:0000313" key="4">
    <source>
        <dbReference type="Proteomes" id="UP000617634"/>
    </source>
</evidence>
<dbReference type="RefSeq" id="WP_197160894.1">
    <property type="nucleotide sequence ID" value="NZ_JADZGI010000001.1"/>
</dbReference>
<name>A0A931H9Y3_9SPHN</name>
<protein>
    <submittedName>
        <fullName evidence="3">Zf-HC2 domain-containing protein</fullName>
    </submittedName>
</protein>
<dbReference type="AlphaFoldDB" id="A0A931H9Y3"/>
<feature type="compositionally biased region" description="Basic and acidic residues" evidence="1">
    <location>
        <begin position="256"/>
        <end position="267"/>
    </location>
</feature>
<dbReference type="Pfam" id="PF13490">
    <property type="entry name" value="zf-HC2"/>
    <property type="match status" value="1"/>
</dbReference>
<dbReference type="Gene3D" id="1.10.10.1320">
    <property type="entry name" value="Anti-sigma factor, zinc-finger domain"/>
    <property type="match status" value="1"/>
</dbReference>
<evidence type="ECO:0000256" key="1">
    <source>
        <dbReference type="SAM" id="MobiDB-lite"/>
    </source>
</evidence>
<dbReference type="InterPro" id="IPR027383">
    <property type="entry name" value="Znf_put"/>
</dbReference>
<keyword evidence="4" id="KW-1185">Reference proteome</keyword>
<dbReference type="Proteomes" id="UP000617634">
    <property type="component" value="Unassembled WGS sequence"/>
</dbReference>
<organism evidence="3 4">
    <name type="scientific">Novosphingobium aureum</name>
    <dbReference type="NCBI Taxonomy" id="2792964"/>
    <lineage>
        <taxon>Bacteria</taxon>
        <taxon>Pseudomonadati</taxon>
        <taxon>Pseudomonadota</taxon>
        <taxon>Alphaproteobacteria</taxon>
        <taxon>Sphingomonadales</taxon>
        <taxon>Sphingomonadaceae</taxon>
        <taxon>Novosphingobium</taxon>
    </lineage>
</organism>
<sequence length="267" mass="27973">MSVTREELMAYADGELAGADAARIEAALSADPALAREVAAHRALRARLKDRLDPVRDEPVPDALSAMIAAAAREDEHGAARLAQAERPKVISLAYVREERARKRAERTQEAITPPPTGLRWGNGLAIAASLVLGLFLGTQVPIGKGAVRESDGALVASGALALGLESRLAANQASGDAPLRILTSFRRGDGDYCRVFDNSATAGIACKDDDRWILERTMASGAGTSGAYRQAGSADAELMAAAQDMAQGAPLDAEGEARAKARGWSD</sequence>
<feature type="region of interest" description="Disordered" evidence="1">
    <location>
        <begin position="246"/>
        <end position="267"/>
    </location>
</feature>
<comment type="caution">
    <text evidence="3">The sequence shown here is derived from an EMBL/GenBank/DDBJ whole genome shotgun (WGS) entry which is preliminary data.</text>
</comment>
<accession>A0A931H9Y3</accession>
<reference evidence="3" key="1">
    <citation type="submission" date="2020-11" db="EMBL/GenBank/DDBJ databases">
        <title>Novosphingobium aureum sp. nov., a marine bacterium isolated from sediment of a salt flat.</title>
        <authorList>
            <person name="Yoo Y."/>
            <person name="Kim J.-J."/>
        </authorList>
    </citation>
    <scope>NUCLEOTIDE SEQUENCE</scope>
    <source>
        <strain evidence="3">YJ-S2-02</strain>
    </source>
</reference>
<gene>
    <name evidence="3" type="ORF">I5E68_03740</name>
</gene>
<feature type="domain" description="Putative zinc-finger" evidence="2">
    <location>
        <begin position="4"/>
        <end position="29"/>
    </location>
</feature>
<proteinExistence type="predicted"/>